<protein>
    <submittedName>
        <fullName evidence="3">Kelch repeat-containing protein</fullName>
    </submittedName>
</protein>
<keyword evidence="4" id="KW-1185">Reference proteome</keyword>
<dbReference type="GO" id="GO:0005634">
    <property type="term" value="C:nucleus"/>
    <property type="evidence" value="ECO:0000318"/>
    <property type="project" value="GO_Central"/>
</dbReference>
<evidence type="ECO:0000256" key="1">
    <source>
        <dbReference type="ARBA" id="ARBA00022441"/>
    </source>
</evidence>
<dbReference type="Gene3D" id="2.120.10.80">
    <property type="entry name" value="Kelch-type beta propeller"/>
    <property type="match status" value="1"/>
</dbReference>
<dbReference type="OMA" id="YAENEVW"/>
<dbReference type="Pfam" id="PF01344">
    <property type="entry name" value="Kelch_1"/>
    <property type="match status" value="2"/>
</dbReference>
<dbReference type="PANTHER" id="PTHR46122:SF2">
    <property type="entry name" value="F-BOX_KELCH-REPEAT PROTEIN SKIP11"/>
    <property type="match status" value="1"/>
</dbReference>
<dbReference type="SMART" id="SM00612">
    <property type="entry name" value="Kelch"/>
    <property type="match status" value="2"/>
</dbReference>
<evidence type="ECO:0000313" key="3">
    <source>
        <dbReference type="EMBL" id="KMZ75761.1"/>
    </source>
</evidence>
<dbReference type="SUPFAM" id="SSF117281">
    <property type="entry name" value="Kelch motif"/>
    <property type="match status" value="1"/>
</dbReference>
<keyword evidence="1" id="KW-0880">Kelch repeat</keyword>
<comment type="caution">
    <text evidence="3">The sequence shown here is derived from an EMBL/GenBank/DDBJ whole genome shotgun (WGS) entry which is preliminary data.</text>
</comment>
<dbReference type="FunFam" id="2.120.10.80:FF:000007">
    <property type="entry name" value="F-box/kelch-repeat protein SKIP11"/>
    <property type="match status" value="1"/>
</dbReference>
<name>A0A0K9Q3B8_ZOSMR</name>
<dbReference type="EMBL" id="LFYR01000113">
    <property type="protein sequence ID" value="KMZ75761.1"/>
    <property type="molecule type" value="Genomic_DNA"/>
</dbReference>
<dbReference type="Proteomes" id="UP000036987">
    <property type="component" value="Unassembled WGS sequence"/>
</dbReference>
<reference evidence="4" key="1">
    <citation type="journal article" date="2016" name="Nature">
        <title>The genome of the seagrass Zostera marina reveals angiosperm adaptation to the sea.</title>
        <authorList>
            <person name="Olsen J.L."/>
            <person name="Rouze P."/>
            <person name="Verhelst B."/>
            <person name="Lin Y.-C."/>
            <person name="Bayer T."/>
            <person name="Collen J."/>
            <person name="Dattolo E."/>
            <person name="De Paoli E."/>
            <person name="Dittami S."/>
            <person name="Maumus F."/>
            <person name="Michel G."/>
            <person name="Kersting A."/>
            <person name="Lauritano C."/>
            <person name="Lohaus R."/>
            <person name="Toepel M."/>
            <person name="Tonon T."/>
            <person name="Vanneste K."/>
            <person name="Amirebrahimi M."/>
            <person name="Brakel J."/>
            <person name="Bostroem C."/>
            <person name="Chovatia M."/>
            <person name="Grimwood J."/>
            <person name="Jenkins J.W."/>
            <person name="Jueterbock A."/>
            <person name="Mraz A."/>
            <person name="Stam W.T."/>
            <person name="Tice H."/>
            <person name="Bornberg-Bauer E."/>
            <person name="Green P.J."/>
            <person name="Pearson G.A."/>
            <person name="Procaccini G."/>
            <person name="Duarte C.M."/>
            <person name="Schmutz J."/>
            <person name="Reusch T.B.H."/>
            <person name="Van de Peer Y."/>
        </authorList>
    </citation>
    <scope>NUCLEOTIDE SEQUENCE [LARGE SCALE GENOMIC DNA]</scope>
    <source>
        <strain evidence="4">cv. Finnish</strain>
    </source>
</reference>
<organism evidence="3 4">
    <name type="scientific">Zostera marina</name>
    <name type="common">Eelgrass</name>
    <dbReference type="NCBI Taxonomy" id="29655"/>
    <lineage>
        <taxon>Eukaryota</taxon>
        <taxon>Viridiplantae</taxon>
        <taxon>Streptophyta</taxon>
        <taxon>Embryophyta</taxon>
        <taxon>Tracheophyta</taxon>
        <taxon>Spermatophyta</taxon>
        <taxon>Magnoliopsida</taxon>
        <taxon>Liliopsida</taxon>
        <taxon>Zosteraceae</taxon>
        <taxon>Zostera</taxon>
    </lineage>
</organism>
<dbReference type="InterPro" id="IPR052439">
    <property type="entry name" value="F-box/Kelch-repeat"/>
</dbReference>
<dbReference type="InterPro" id="IPR006652">
    <property type="entry name" value="Kelch_1"/>
</dbReference>
<dbReference type="InterPro" id="IPR015915">
    <property type="entry name" value="Kelch-typ_b-propeller"/>
</dbReference>
<keyword evidence="2" id="KW-0677">Repeat</keyword>
<evidence type="ECO:0000313" key="4">
    <source>
        <dbReference type="Proteomes" id="UP000036987"/>
    </source>
</evidence>
<gene>
    <name evidence="3" type="ORF">ZOSMA_10G00290</name>
</gene>
<sequence>MLEGRQVLSSWSKDSWSVDFSNGKRRKVDEHYLRNGGNNFDIVVLQSSLDLDATSDCSSDDNNQYDANSLIQSLGRDISINCLMRCSRSDYGSIASLNHAFSNLVRTGELYRLRRMAGIMEHWVYFSCNMLEWEAFDPCSRRWMHLPRMPPNDCFMCSDKESLAVGTELLVFGKEVSSHIVLRYSILSNTWSSGVEMNSPRCLFGSASLGEIAIVAGGCNAHGLIHKSAELYNSETRTWEILPSMNVPRKMCSGVFMDGKFYVIAGVSSNGNNRQLTCGEEFNLETRSGRVIDNMFPAALNRTIGAPPLVAVVNNELYSADHAEKKLKKYDKKNNSWIILGGLPERSASVNGWGIAFRACGERLIVISNAGPRAQAGSGNIDINSWIPGDGPPEWEFIGRKPSGTFVYNCAVMGC</sequence>
<dbReference type="PANTHER" id="PTHR46122">
    <property type="entry name" value="GALACTOSE OXIDASE/KELCH REPEAT PROTEIN-RELATED"/>
    <property type="match status" value="1"/>
</dbReference>
<proteinExistence type="predicted"/>
<accession>A0A0K9Q3B8</accession>
<dbReference type="OrthoDB" id="191037at2759"/>
<evidence type="ECO:0000256" key="2">
    <source>
        <dbReference type="ARBA" id="ARBA00022737"/>
    </source>
</evidence>
<dbReference type="AlphaFoldDB" id="A0A0K9Q3B8"/>
<dbReference type="STRING" id="29655.A0A0K9Q3B8"/>